<evidence type="ECO:0000313" key="3">
    <source>
        <dbReference type="EMBL" id="AOZ96170.1"/>
    </source>
</evidence>
<dbReference type="RefSeq" id="WP_071175883.1">
    <property type="nucleotide sequence ID" value="NZ_CP017831.1"/>
</dbReference>
<reference evidence="4" key="1">
    <citation type="submission" date="2016-10" db="EMBL/GenBank/DDBJ databases">
        <title>The complete genome sequence of the rumen bacterium Butyrivibrio hungatei MB2003.</title>
        <authorList>
            <person name="Palevich N."/>
            <person name="Kelly W.J."/>
            <person name="Leahy S.C."/>
            <person name="Altermann E."/>
            <person name="Rakonjac J."/>
            <person name="Attwood G.T."/>
        </authorList>
    </citation>
    <scope>NUCLEOTIDE SEQUENCE [LARGE SCALE GENOMIC DNA]</scope>
    <source>
        <strain evidence="4">MB2003</strain>
    </source>
</reference>
<keyword evidence="2" id="KW-1133">Transmembrane helix</keyword>
<evidence type="ECO:0000256" key="2">
    <source>
        <dbReference type="SAM" id="Phobius"/>
    </source>
</evidence>
<feature type="transmembrane region" description="Helical" evidence="2">
    <location>
        <begin position="283"/>
        <end position="302"/>
    </location>
</feature>
<keyword evidence="2" id="KW-0812">Transmembrane</keyword>
<organism evidence="3 4">
    <name type="scientific">Butyrivibrio hungatei</name>
    <dbReference type="NCBI Taxonomy" id="185008"/>
    <lineage>
        <taxon>Bacteria</taxon>
        <taxon>Bacillati</taxon>
        <taxon>Bacillota</taxon>
        <taxon>Clostridia</taxon>
        <taxon>Lachnospirales</taxon>
        <taxon>Lachnospiraceae</taxon>
        <taxon>Butyrivibrio</taxon>
    </lineage>
</organism>
<feature type="compositionally biased region" description="Basic and acidic residues" evidence="1">
    <location>
        <begin position="497"/>
        <end position="518"/>
    </location>
</feature>
<proteinExistence type="predicted"/>
<keyword evidence="4" id="KW-1185">Reference proteome</keyword>
<feature type="transmembrane region" description="Helical" evidence="2">
    <location>
        <begin position="40"/>
        <end position="61"/>
    </location>
</feature>
<feature type="transmembrane region" description="Helical" evidence="2">
    <location>
        <begin position="258"/>
        <end position="276"/>
    </location>
</feature>
<feature type="transmembrane region" description="Helical" evidence="2">
    <location>
        <begin position="339"/>
        <end position="358"/>
    </location>
</feature>
<feature type="transmembrane region" description="Helical" evidence="2">
    <location>
        <begin position="177"/>
        <end position="196"/>
    </location>
</feature>
<dbReference type="AlphaFoldDB" id="A0A1D9P0T4"/>
<keyword evidence="2" id="KW-0472">Membrane</keyword>
<feature type="transmembrane region" description="Helical" evidence="2">
    <location>
        <begin position="390"/>
        <end position="409"/>
    </location>
</feature>
<feature type="transmembrane region" description="Helical" evidence="2">
    <location>
        <begin position="81"/>
        <end position="100"/>
    </location>
</feature>
<name>A0A1D9P0T4_9FIRM</name>
<dbReference type="OrthoDB" id="1998531at2"/>
<protein>
    <submittedName>
        <fullName evidence="3">Uncharacterized protein</fullName>
    </submittedName>
</protein>
<sequence>MKLKRKWPAYCIWVLFIIFDVVMVASSSFFLGLFPSKDKLLYTVLLTVLGITVMSIVTFLLWKICDVVGTDAMARTKTARVIYGISGSLTVIAAFAYRVYVLSTGVFEVGGKMSLYENAAIGSENITPEFDLLSIVYSAILKCILLFTGNDVFVALVFDAVLFVLFMIFAGLAVYKFLGFAASIVFELFAGFMPIFLDQVYVPELSTVNLFLAMFGFELFIVSLVLRGTYKGKLDSVFGTISFILVGVLVGYMCYVDAGTLIAVMPFLFAILFLAGRDFKRDLLKFLVLILGAVLTFGGMIVQEAGVMNAYATLVKWATYYFHNLNTFSFFLIYTNYKIIYLVTVIAMSGIGIGFLKSKKIDAVSPWLFSMLLIYVTIPFMGATRMNSQIVVTIYFGFMLSCLACLITTHSEDDGVYESEVAENEEIEEVRKPVMKEEIKESETTPAPESAPEVAAVEEPRYVPEGMVVPQDTLVDMVPRDGAMTARMPKFEGTISLDRKDKRKEKEIEKKVEPKDDFDVPFEPGDDFDI</sequence>
<feature type="transmembrane region" description="Helical" evidence="2">
    <location>
        <begin position="12"/>
        <end position="34"/>
    </location>
</feature>
<feature type="transmembrane region" description="Helical" evidence="2">
    <location>
        <begin position="152"/>
        <end position="170"/>
    </location>
</feature>
<dbReference type="KEGG" id="bhu:bhn_I1136"/>
<evidence type="ECO:0000256" key="1">
    <source>
        <dbReference type="SAM" id="MobiDB-lite"/>
    </source>
</evidence>
<evidence type="ECO:0000313" key="4">
    <source>
        <dbReference type="Proteomes" id="UP000179284"/>
    </source>
</evidence>
<dbReference type="EMBL" id="CP017831">
    <property type="protein sequence ID" value="AOZ96170.1"/>
    <property type="molecule type" value="Genomic_DNA"/>
</dbReference>
<feature type="transmembrane region" description="Helical" evidence="2">
    <location>
        <begin position="234"/>
        <end position="252"/>
    </location>
</feature>
<dbReference type="Proteomes" id="UP000179284">
    <property type="component" value="Chromosome I"/>
</dbReference>
<feature type="transmembrane region" description="Helical" evidence="2">
    <location>
        <begin position="314"/>
        <end position="334"/>
    </location>
</feature>
<accession>A0A1D9P0T4</accession>
<feature type="transmembrane region" description="Helical" evidence="2">
    <location>
        <begin position="364"/>
        <end position="383"/>
    </location>
</feature>
<feature type="transmembrane region" description="Helical" evidence="2">
    <location>
        <begin position="208"/>
        <end position="227"/>
    </location>
</feature>
<gene>
    <name evidence="3" type="ORF">bhn_I1136</name>
</gene>
<feature type="region of interest" description="Disordered" evidence="1">
    <location>
        <begin position="485"/>
        <end position="530"/>
    </location>
</feature>